<accession>A0ABR5CD40</accession>
<dbReference type="RefSeq" id="WP_044442435.1">
    <property type="nucleotide sequence ID" value="NZ_JYFC01000006.1"/>
</dbReference>
<protein>
    <submittedName>
        <fullName evidence="1">Uncharacterized protein</fullName>
    </submittedName>
</protein>
<name>A0ABR5CD40_9MICO</name>
<dbReference type="EMBL" id="JYFC01000006">
    <property type="protein sequence ID" value="KJC63541.1"/>
    <property type="molecule type" value="Genomic_DNA"/>
</dbReference>
<gene>
    <name evidence="1" type="ORF">TZ00_13340</name>
</gene>
<comment type="caution">
    <text evidence="1">The sequence shown here is derived from an EMBL/GenBank/DDBJ whole genome shotgun (WGS) entry which is preliminary data.</text>
</comment>
<keyword evidence="2" id="KW-1185">Reference proteome</keyword>
<sequence>MIEVEIRVPSRETGEYFATTCLCLRDDGGFEAVGVWKWIIPLRIPVDDGNGLVDHVSLWDDPEFWLLNLGIIMDTDSHVPVVTELAEQGRPVQVEMLNETAIAASIDGVFRRFIPQGLEPSRRDVVELLSAAGYRHPPTNAVNSVLAQTIGWPVRYSVSEAADKLAIWIEEKEIRDDEQ</sequence>
<proteinExistence type="predicted"/>
<organism evidence="1 2">
    <name type="scientific">Agreia bicolorata</name>
    <dbReference type="NCBI Taxonomy" id="110935"/>
    <lineage>
        <taxon>Bacteria</taxon>
        <taxon>Bacillati</taxon>
        <taxon>Actinomycetota</taxon>
        <taxon>Actinomycetes</taxon>
        <taxon>Micrococcales</taxon>
        <taxon>Microbacteriaceae</taxon>
        <taxon>Agreia</taxon>
    </lineage>
</organism>
<reference evidence="1 2" key="1">
    <citation type="journal article" date="2001" name="Int. J. Syst. Evol. Microbiol.">
        <title>Agreia bicolorata gen. nov., sp. nov., to accommodate actinobacteria isolated from narrow reed grass infected by the nematode Heteroanguina graminophila.</title>
        <authorList>
            <person name="Evtushenko L.I."/>
            <person name="Dorofeeva L.V."/>
            <person name="Dobrovolskaya T.G."/>
            <person name="Streshinskaya G.M."/>
            <person name="Subbotin S.A."/>
            <person name="Tiedje J.M."/>
        </authorList>
    </citation>
    <scope>NUCLEOTIDE SEQUENCE [LARGE SCALE GENOMIC DNA]</scope>
    <source>
        <strain evidence="1 2">VKM Ac-1804</strain>
    </source>
</reference>
<evidence type="ECO:0000313" key="2">
    <source>
        <dbReference type="Proteomes" id="UP000032503"/>
    </source>
</evidence>
<evidence type="ECO:0000313" key="1">
    <source>
        <dbReference type="EMBL" id="KJC63541.1"/>
    </source>
</evidence>
<dbReference type="Proteomes" id="UP000032503">
    <property type="component" value="Unassembled WGS sequence"/>
</dbReference>